<feature type="compositionally biased region" description="Polar residues" evidence="13">
    <location>
        <begin position="63"/>
        <end position="79"/>
    </location>
</feature>
<evidence type="ECO:0000256" key="6">
    <source>
        <dbReference type="ARBA" id="ARBA00022679"/>
    </source>
</evidence>
<evidence type="ECO:0000256" key="7">
    <source>
        <dbReference type="ARBA" id="ARBA00022741"/>
    </source>
</evidence>
<sequence>MEFIPEPVASASDSPSESEDTFDTAEESAEGELLEIGQRLIFSSSSISLSAEELTNMEEGTTGECSPSNSEQRGNAKSHSQWHGFLRKLKKGSTMHLHPFHPNLPNFHSIKKQLKRRRNAQSLSVLPPLVDPNLIYNFKSTWKNFSLSDLQSATDNFSHENLIAEGGYSEVYQGRLEDGQLVAIKRLIRETPTHKAEDYLSELGVLVHVDHPNIASVIGFAVEGGMHLVLPLSINGSLSSMLNGQREKLAWCLRYKIALGVASGITYLHEECQRRIIHRDVKSDNILLTEDFEPKITDFGLAKWIPDQWTQLNVMELEGTLGYLPPEFFMQGTVDEKTDVYAFGVLLLELITGRPVIDDSHQSLVMWAKPMLISKNYAGLVDPSLGEAYDSGQMNQMVMVVRMLKGNEGILPIKKKFQKRPAIRRAHSVDFIEEEECTA</sequence>
<comment type="subcellular location">
    <subcellularLocation>
        <location evidence="1">Cytoplasm</location>
    </subcellularLocation>
</comment>
<dbReference type="PANTHER" id="PTHR47987">
    <property type="entry name" value="OS08G0249100 PROTEIN"/>
    <property type="match status" value="1"/>
</dbReference>
<gene>
    <name evidence="15" type="ORF">OLEA9_A002544</name>
</gene>
<keyword evidence="15" id="KW-0675">Receptor</keyword>
<evidence type="ECO:0000313" key="15">
    <source>
        <dbReference type="EMBL" id="CAA3012037.1"/>
    </source>
</evidence>
<dbReference type="EMBL" id="CACTIH010007388">
    <property type="protein sequence ID" value="CAA3012037.1"/>
    <property type="molecule type" value="Genomic_DNA"/>
</dbReference>
<evidence type="ECO:0000256" key="5">
    <source>
        <dbReference type="ARBA" id="ARBA00022553"/>
    </source>
</evidence>
<dbReference type="GO" id="GO:0005524">
    <property type="term" value="F:ATP binding"/>
    <property type="evidence" value="ECO:0007669"/>
    <property type="project" value="UniProtKB-KW"/>
</dbReference>
<dbReference type="SUPFAM" id="SSF56112">
    <property type="entry name" value="Protein kinase-like (PK-like)"/>
    <property type="match status" value="1"/>
</dbReference>
<dbReference type="EC" id="2.7.11.1" evidence="2"/>
<dbReference type="PROSITE" id="PS50011">
    <property type="entry name" value="PROTEIN_KINASE_DOM"/>
    <property type="match status" value="1"/>
</dbReference>
<evidence type="ECO:0000256" key="2">
    <source>
        <dbReference type="ARBA" id="ARBA00012513"/>
    </source>
</evidence>
<keyword evidence="4" id="KW-0723">Serine/threonine-protein kinase</keyword>
<comment type="catalytic activity">
    <reaction evidence="10">
        <text>L-threonyl-[protein] + ATP = O-phospho-L-threonyl-[protein] + ADP + H(+)</text>
        <dbReference type="Rhea" id="RHEA:46608"/>
        <dbReference type="Rhea" id="RHEA-COMP:11060"/>
        <dbReference type="Rhea" id="RHEA-COMP:11605"/>
        <dbReference type="ChEBI" id="CHEBI:15378"/>
        <dbReference type="ChEBI" id="CHEBI:30013"/>
        <dbReference type="ChEBI" id="CHEBI:30616"/>
        <dbReference type="ChEBI" id="CHEBI:61977"/>
        <dbReference type="ChEBI" id="CHEBI:456216"/>
        <dbReference type="EC" id="2.7.11.1"/>
    </reaction>
</comment>
<dbReference type="InterPro" id="IPR046958">
    <property type="entry name" value="RBK1/2/STUNTED"/>
</dbReference>
<dbReference type="GO" id="GO:0051020">
    <property type="term" value="F:GTPase binding"/>
    <property type="evidence" value="ECO:0007669"/>
    <property type="project" value="UniProtKB-ARBA"/>
</dbReference>
<dbReference type="AlphaFoldDB" id="A0A8S0U5P2"/>
<comment type="catalytic activity">
    <reaction evidence="11">
        <text>L-seryl-[protein] + ATP = O-phospho-L-seryl-[protein] + ADP + H(+)</text>
        <dbReference type="Rhea" id="RHEA:17989"/>
        <dbReference type="Rhea" id="RHEA-COMP:9863"/>
        <dbReference type="Rhea" id="RHEA-COMP:11604"/>
        <dbReference type="ChEBI" id="CHEBI:15378"/>
        <dbReference type="ChEBI" id="CHEBI:29999"/>
        <dbReference type="ChEBI" id="CHEBI:30616"/>
        <dbReference type="ChEBI" id="CHEBI:83421"/>
        <dbReference type="ChEBI" id="CHEBI:456216"/>
        <dbReference type="EC" id="2.7.11.1"/>
    </reaction>
</comment>
<dbReference type="Pfam" id="PF00069">
    <property type="entry name" value="Pkinase"/>
    <property type="match status" value="1"/>
</dbReference>
<evidence type="ECO:0000256" key="10">
    <source>
        <dbReference type="ARBA" id="ARBA00047899"/>
    </source>
</evidence>
<keyword evidence="5" id="KW-0597">Phosphoprotein</keyword>
<dbReference type="PROSITE" id="PS00108">
    <property type="entry name" value="PROTEIN_KINASE_ST"/>
    <property type="match status" value="1"/>
</dbReference>
<organism evidence="15 16">
    <name type="scientific">Olea europaea subsp. europaea</name>
    <dbReference type="NCBI Taxonomy" id="158383"/>
    <lineage>
        <taxon>Eukaryota</taxon>
        <taxon>Viridiplantae</taxon>
        <taxon>Streptophyta</taxon>
        <taxon>Embryophyta</taxon>
        <taxon>Tracheophyta</taxon>
        <taxon>Spermatophyta</taxon>
        <taxon>Magnoliopsida</taxon>
        <taxon>eudicotyledons</taxon>
        <taxon>Gunneridae</taxon>
        <taxon>Pentapetalae</taxon>
        <taxon>asterids</taxon>
        <taxon>lamiids</taxon>
        <taxon>Lamiales</taxon>
        <taxon>Oleaceae</taxon>
        <taxon>Oleeae</taxon>
        <taxon>Olea</taxon>
    </lineage>
</organism>
<dbReference type="Gene3D" id="3.30.200.20">
    <property type="entry name" value="Phosphorylase Kinase, domain 1"/>
    <property type="match status" value="1"/>
</dbReference>
<keyword evidence="16" id="KW-1185">Reference proteome</keyword>
<comment type="caution">
    <text evidence="15">The sequence shown here is derived from an EMBL/GenBank/DDBJ whole genome shotgun (WGS) entry which is preliminary data.</text>
</comment>
<keyword evidence="3" id="KW-0963">Cytoplasm</keyword>
<dbReference type="SMART" id="SM00220">
    <property type="entry name" value="S_TKc"/>
    <property type="match status" value="1"/>
</dbReference>
<feature type="region of interest" description="Disordered" evidence="13">
    <location>
        <begin position="1"/>
        <end position="28"/>
    </location>
</feature>
<keyword evidence="9" id="KW-0067">ATP-binding</keyword>
<dbReference type="Gene3D" id="1.10.510.10">
    <property type="entry name" value="Transferase(Phosphotransferase) domain 1"/>
    <property type="match status" value="1"/>
</dbReference>
<dbReference type="Proteomes" id="UP000594638">
    <property type="component" value="Unassembled WGS sequence"/>
</dbReference>
<evidence type="ECO:0000256" key="8">
    <source>
        <dbReference type="ARBA" id="ARBA00022777"/>
    </source>
</evidence>
<evidence type="ECO:0000259" key="14">
    <source>
        <dbReference type="PROSITE" id="PS50011"/>
    </source>
</evidence>
<feature type="compositionally biased region" description="Acidic residues" evidence="13">
    <location>
        <begin position="16"/>
        <end position="28"/>
    </location>
</feature>
<proteinExistence type="predicted"/>
<evidence type="ECO:0000256" key="4">
    <source>
        <dbReference type="ARBA" id="ARBA00022527"/>
    </source>
</evidence>
<feature type="compositionally biased region" description="Low complexity" evidence="13">
    <location>
        <begin position="1"/>
        <end position="15"/>
    </location>
</feature>
<dbReference type="OrthoDB" id="4062651at2759"/>
<keyword evidence="8 15" id="KW-0418">Kinase</keyword>
<evidence type="ECO:0000256" key="13">
    <source>
        <dbReference type="SAM" id="MobiDB-lite"/>
    </source>
</evidence>
<evidence type="ECO:0000256" key="11">
    <source>
        <dbReference type="ARBA" id="ARBA00048679"/>
    </source>
</evidence>
<feature type="domain" description="Protein kinase" evidence="14">
    <location>
        <begin position="157"/>
        <end position="432"/>
    </location>
</feature>
<evidence type="ECO:0000256" key="3">
    <source>
        <dbReference type="ARBA" id="ARBA00022490"/>
    </source>
</evidence>
<dbReference type="InterPro" id="IPR008271">
    <property type="entry name" value="Ser/Thr_kinase_AS"/>
</dbReference>
<comment type="subunit">
    <text evidence="12">Interacts with ARAC5 and ARAC10.</text>
</comment>
<dbReference type="GO" id="GO:0005737">
    <property type="term" value="C:cytoplasm"/>
    <property type="evidence" value="ECO:0007669"/>
    <property type="project" value="UniProtKB-SubCell"/>
</dbReference>
<dbReference type="FunFam" id="1.10.510.10:FF:000335">
    <property type="entry name" value="receptor-like cytosolic serine/threonine-protein kinase RBK2"/>
    <property type="match status" value="1"/>
</dbReference>
<dbReference type="InterPro" id="IPR000719">
    <property type="entry name" value="Prot_kinase_dom"/>
</dbReference>
<accession>A0A8S0U5P2</accession>
<dbReference type="InterPro" id="IPR011009">
    <property type="entry name" value="Kinase-like_dom_sf"/>
</dbReference>
<evidence type="ECO:0000256" key="9">
    <source>
        <dbReference type="ARBA" id="ARBA00022840"/>
    </source>
</evidence>
<dbReference type="PANTHER" id="PTHR47987:SF13">
    <property type="entry name" value="RECEPTOR-LIKE CYTOSOLIC SERINE_THREONINE-PROTEIN KINASE RBK2"/>
    <property type="match status" value="1"/>
</dbReference>
<feature type="region of interest" description="Disordered" evidence="13">
    <location>
        <begin position="54"/>
        <end position="79"/>
    </location>
</feature>
<name>A0A8S0U5P2_OLEEU</name>
<reference evidence="15 16" key="1">
    <citation type="submission" date="2019-12" db="EMBL/GenBank/DDBJ databases">
        <authorList>
            <person name="Alioto T."/>
            <person name="Alioto T."/>
            <person name="Gomez Garrido J."/>
        </authorList>
    </citation>
    <scope>NUCLEOTIDE SEQUENCE [LARGE SCALE GENOMIC DNA]</scope>
</reference>
<evidence type="ECO:0000256" key="1">
    <source>
        <dbReference type="ARBA" id="ARBA00004496"/>
    </source>
</evidence>
<evidence type="ECO:0000256" key="12">
    <source>
        <dbReference type="ARBA" id="ARBA00063228"/>
    </source>
</evidence>
<dbReference type="Gramene" id="OE9A002544T1">
    <property type="protein sequence ID" value="OE9A002544C1"/>
    <property type="gene ID" value="OE9A002544"/>
</dbReference>
<evidence type="ECO:0000313" key="16">
    <source>
        <dbReference type="Proteomes" id="UP000594638"/>
    </source>
</evidence>
<dbReference type="GO" id="GO:0004674">
    <property type="term" value="F:protein serine/threonine kinase activity"/>
    <property type="evidence" value="ECO:0007669"/>
    <property type="project" value="UniProtKB-KW"/>
</dbReference>
<keyword evidence="7" id="KW-0547">Nucleotide-binding</keyword>
<keyword evidence="6" id="KW-0808">Transferase</keyword>
<protein>
    <recommendedName>
        <fullName evidence="2">non-specific serine/threonine protein kinase</fullName>
        <ecNumber evidence="2">2.7.11.1</ecNumber>
    </recommendedName>
</protein>